<evidence type="ECO:0000313" key="3">
    <source>
        <dbReference type="Proteomes" id="UP000253083"/>
    </source>
</evidence>
<organism evidence="2 3">
    <name type="scientific">Arenicella xantha</name>
    <dbReference type="NCBI Taxonomy" id="644221"/>
    <lineage>
        <taxon>Bacteria</taxon>
        <taxon>Pseudomonadati</taxon>
        <taxon>Pseudomonadota</taxon>
        <taxon>Gammaproteobacteria</taxon>
        <taxon>Arenicellales</taxon>
        <taxon>Arenicellaceae</taxon>
        <taxon>Arenicella</taxon>
    </lineage>
</organism>
<feature type="chain" id="PRO_5017334022" description="Outer membrane protein with beta-barrel domain" evidence="1">
    <location>
        <begin position="23"/>
        <end position="206"/>
    </location>
</feature>
<keyword evidence="3" id="KW-1185">Reference proteome</keyword>
<name>A0A395JK78_9GAMM</name>
<dbReference type="RefSeq" id="WP_113955064.1">
    <property type="nucleotide sequence ID" value="NZ_QNRT01000004.1"/>
</dbReference>
<evidence type="ECO:0000313" key="2">
    <source>
        <dbReference type="EMBL" id="RBP49198.1"/>
    </source>
</evidence>
<dbReference type="AlphaFoldDB" id="A0A395JK78"/>
<feature type="signal peptide" evidence="1">
    <location>
        <begin position="1"/>
        <end position="22"/>
    </location>
</feature>
<dbReference type="SUPFAM" id="SSF56925">
    <property type="entry name" value="OMPA-like"/>
    <property type="match status" value="1"/>
</dbReference>
<sequence>MKNILLLITTITALSLNVAAHADTPSFTYVGLEYVASGNLDVTDGNTTVNLDLDGFALTGSLELGIFFLQLSRFELESDEILGGNIDDNISSAAFGMTFELPQTQVYGLIRARRDELSLRAGGFEEDEDLGYVGAEAGVRINLTDRFEINAHIGKPVEEGNAYGVGAQFFVTDNVGITLDFRKLEAEDDEIKGSFDTTSLGVRVSF</sequence>
<proteinExistence type="predicted"/>
<dbReference type="EMBL" id="QNRT01000004">
    <property type="protein sequence ID" value="RBP49198.1"/>
    <property type="molecule type" value="Genomic_DNA"/>
</dbReference>
<gene>
    <name evidence="2" type="ORF">DFR28_104126</name>
</gene>
<evidence type="ECO:0000256" key="1">
    <source>
        <dbReference type="SAM" id="SignalP"/>
    </source>
</evidence>
<accession>A0A395JK78</accession>
<dbReference type="Proteomes" id="UP000253083">
    <property type="component" value="Unassembled WGS sequence"/>
</dbReference>
<keyword evidence="1" id="KW-0732">Signal</keyword>
<evidence type="ECO:0008006" key="4">
    <source>
        <dbReference type="Google" id="ProtNLM"/>
    </source>
</evidence>
<dbReference type="OrthoDB" id="7620169at2"/>
<protein>
    <recommendedName>
        <fullName evidence="4">Outer membrane protein with beta-barrel domain</fullName>
    </recommendedName>
</protein>
<reference evidence="2 3" key="1">
    <citation type="submission" date="2018-06" db="EMBL/GenBank/DDBJ databases">
        <title>Genomic Encyclopedia of Type Strains, Phase IV (KMG-IV): sequencing the most valuable type-strain genomes for metagenomic binning, comparative biology and taxonomic classification.</title>
        <authorList>
            <person name="Goeker M."/>
        </authorList>
    </citation>
    <scope>NUCLEOTIDE SEQUENCE [LARGE SCALE GENOMIC DNA]</scope>
    <source>
        <strain evidence="2 3">DSM 24032</strain>
    </source>
</reference>
<dbReference type="InParanoid" id="A0A395JK78"/>
<dbReference type="InterPro" id="IPR011250">
    <property type="entry name" value="OMP/PagP_B-barrel"/>
</dbReference>
<comment type="caution">
    <text evidence="2">The sequence shown here is derived from an EMBL/GenBank/DDBJ whole genome shotgun (WGS) entry which is preliminary data.</text>
</comment>